<feature type="compositionally biased region" description="Polar residues" evidence="1">
    <location>
        <begin position="31"/>
        <end position="41"/>
    </location>
</feature>
<organism evidence="2 3">
    <name type="scientific">Neolecta irregularis (strain DAH-3)</name>
    <dbReference type="NCBI Taxonomy" id="1198029"/>
    <lineage>
        <taxon>Eukaryota</taxon>
        <taxon>Fungi</taxon>
        <taxon>Dikarya</taxon>
        <taxon>Ascomycota</taxon>
        <taxon>Taphrinomycotina</taxon>
        <taxon>Neolectales</taxon>
        <taxon>Neolectaceae</taxon>
        <taxon>Neolecta</taxon>
    </lineage>
</organism>
<name>A0A1U7LHK3_NEOID</name>
<protein>
    <submittedName>
        <fullName evidence="2">Phytoene desaturase</fullName>
    </submittedName>
</protein>
<evidence type="ECO:0000256" key="1">
    <source>
        <dbReference type="SAM" id="MobiDB-lite"/>
    </source>
</evidence>
<dbReference type="Pfam" id="PF13450">
    <property type="entry name" value="NAD_binding_8"/>
    <property type="match status" value="1"/>
</dbReference>
<dbReference type="Gene3D" id="3.50.50.60">
    <property type="entry name" value="FAD/NAD(P)-binding domain"/>
    <property type="match status" value="1"/>
</dbReference>
<dbReference type="AlphaFoldDB" id="A0A1U7LHK3"/>
<reference evidence="2 3" key="1">
    <citation type="submission" date="2016-04" db="EMBL/GenBank/DDBJ databases">
        <title>Evolutionary innovation and constraint leading to complex multicellularity in the Ascomycota.</title>
        <authorList>
            <person name="Cisse O."/>
            <person name="Nguyen A."/>
            <person name="Hewitt D.A."/>
            <person name="Jedd G."/>
            <person name="Stajich J.E."/>
        </authorList>
    </citation>
    <scope>NUCLEOTIDE SEQUENCE [LARGE SCALE GENOMIC DNA]</scope>
    <source>
        <strain evidence="2 3">DAH-3</strain>
    </source>
</reference>
<dbReference type="OrthoDB" id="7777654at2759"/>
<dbReference type="STRING" id="1198029.A0A1U7LHK3"/>
<accession>A0A1U7LHK3</accession>
<feature type="region of interest" description="Disordered" evidence="1">
    <location>
        <begin position="1"/>
        <end position="44"/>
    </location>
</feature>
<dbReference type="PANTHER" id="PTHR43734:SF1">
    <property type="entry name" value="PHYTOENE DESATURASE"/>
    <property type="match status" value="1"/>
</dbReference>
<sequence>MAQNRQSSLLGDRDENPLPIGRSSHAAPVSRSGSAPPSTTPCDLPMPSAVIIGAGVGGLALAARLQAAGVDVTVVEKNESSGGRCSLLRRNGWRFDRGPSFYLMPEVFAQTFAELGERVDAWYRLQKCPNSYKALPRGPFTHR</sequence>
<dbReference type="EMBL" id="LXFE01003920">
    <property type="protein sequence ID" value="OLL22073.1"/>
    <property type="molecule type" value="Genomic_DNA"/>
</dbReference>
<dbReference type="PANTHER" id="PTHR43734">
    <property type="entry name" value="PHYTOENE DESATURASE"/>
    <property type="match status" value="1"/>
</dbReference>
<evidence type="ECO:0000313" key="2">
    <source>
        <dbReference type="EMBL" id="OLL22073.1"/>
    </source>
</evidence>
<dbReference type="Proteomes" id="UP000186594">
    <property type="component" value="Unassembled WGS sequence"/>
</dbReference>
<proteinExistence type="predicted"/>
<evidence type="ECO:0000313" key="3">
    <source>
        <dbReference type="Proteomes" id="UP000186594"/>
    </source>
</evidence>
<dbReference type="SUPFAM" id="SSF51905">
    <property type="entry name" value="FAD/NAD(P)-binding domain"/>
    <property type="match status" value="1"/>
</dbReference>
<dbReference type="InterPro" id="IPR036188">
    <property type="entry name" value="FAD/NAD-bd_sf"/>
</dbReference>
<comment type="caution">
    <text evidence="2">The sequence shown here is derived from an EMBL/GenBank/DDBJ whole genome shotgun (WGS) entry which is preliminary data.</text>
</comment>
<keyword evidence="3" id="KW-1185">Reference proteome</keyword>
<gene>
    <name evidence="2" type="ORF">NEOLI_003285</name>
</gene>